<gene>
    <name evidence="4" type="ORF">MCOR_25416</name>
</gene>
<dbReference type="Proteomes" id="UP000507470">
    <property type="component" value="Unassembled WGS sequence"/>
</dbReference>
<evidence type="ECO:0000256" key="1">
    <source>
        <dbReference type="PROSITE-ProRule" id="PRU00042"/>
    </source>
</evidence>
<protein>
    <recommendedName>
        <fullName evidence="3">C2H2-type domain-containing protein</fullName>
    </recommendedName>
</protein>
<dbReference type="OrthoDB" id="6191571at2759"/>
<dbReference type="AlphaFoldDB" id="A0A6J8C465"/>
<keyword evidence="1" id="KW-0479">Metal-binding</keyword>
<keyword evidence="1" id="KW-0863">Zinc-finger</keyword>
<feature type="compositionally biased region" description="Basic and acidic residues" evidence="2">
    <location>
        <begin position="131"/>
        <end position="148"/>
    </location>
</feature>
<dbReference type="SUPFAM" id="SSF57667">
    <property type="entry name" value="beta-beta-alpha zinc fingers"/>
    <property type="match status" value="2"/>
</dbReference>
<reference evidence="4 5" key="1">
    <citation type="submission" date="2020-06" db="EMBL/GenBank/DDBJ databases">
        <authorList>
            <person name="Li R."/>
            <person name="Bekaert M."/>
        </authorList>
    </citation>
    <scope>NUCLEOTIDE SEQUENCE [LARGE SCALE GENOMIC DNA]</scope>
    <source>
        <strain evidence="5">wild</strain>
    </source>
</reference>
<keyword evidence="5" id="KW-1185">Reference proteome</keyword>
<sequence>MFRCDTCKKEYKYKKNLSRHMMEKHRPDYEHWNCSMCKRKFIKREYLYRHLQKIHGLDKVKSIRMAMESTRGDKNQQPSYYEDISEDDTIFDLIDELDFSDTSQTFDVDKIIPDENNNESQDDSMGQQLEVSDRQSSNEEPPAEHMETDVNGQDDNIEAVSVISVSDDEFSEDTTVGRSGTHVQTIIISMRENNSLCEWRGNRQHI</sequence>
<dbReference type="EMBL" id="CACVKT020004498">
    <property type="protein sequence ID" value="CAC5390306.1"/>
    <property type="molecule type" value="Genomic_DNA"/>
</dbReference>
<feature type="domain" description="C2H2-type" evidence="3">
    <location>
        <begin position="32"/>
        <end position="60"/>
    </location>
</feature>
<dbReference type="Gene3D" id="3.30.160.60">
    <property type="entry name" value="Classic Zinc Finger"/>
    <property type="match status" value="1"/>
</dbReference>
<evidence type="ECO:0000256" key="2">
    <source>
        <dbReference type="SAM" id="MobiDB-lite"/>
    </source>
</evidence>
<dbReference type="InterPro" id="IPR036236">
    <property type="entry name" value="Znf_C2H2_sf"/>
</dbReference>
<feature type="region of interest" description="Disordered" evidence="2">
    <location>
        <begin position="106"/>
        <end position="155"/>
    </location>
</feature>
<organism evidence="4 5">
    <name type="scientific">Mytilus coruscus</name>
    <name type="common">Sea mussel</name>
    <dbReference type="NCBI Taxonomy" id="42192"/>
    <lineage>
        <taxon>Eukaryota</taxon>
        <taxon>Metazoa</taxon>
        <taxon>Spiralia</taxon>
        <taxon>Lophotrochozoa</taxon>
        <taxon>Mollusca</taxon>
        <taxon>Bivalvia</taxon>
        <taxon>Autobranchia</taxon>
        <taxon>Pteriomorphia</taxon>
        <taxon>Mytilida</taxon>
        <taxon>Mytiloidea</taxon>
        <taxon>Mytilidae</taxon>
        <taxon>Mytilinae</taxon>
        <taxon>Mytilus</taxon>
    </lineage>
</organism>
<evidence type="ECO:0000313" key="4">
    <source>
        <dbReference type="EMBL" id="CAC5390306.1"/>
    </source>
</evidence>
<feature type="domain" description="C2H2-type" evidence="3">
    <location>
        <begin position="2"/>
        <end position="30"/>
    </location>
</feature>
<keyword evidence="1" id="KW-0862">Zinc</keyword>
<evidence type="ECO:0000259" key="3">
    <source>
        <dbReference type="PROSITE" id="PS50157"/>
    </source>
</evidence>
<proteinExistence type="predicted"/>
<dbReference type="Pfam" id="PF00096">
    <property type="entry name" value="zf-C2H2"/>
    <property type="match status" value="2"/>
</dbReference>
<accession>A0A6J8C465</accession>
<dbReference type="PROSITE" id="PS50157">
    <property type="entry name" value="ZINC_FINGER_C2H2_2"/>
    <property type="match status" value="2"/>
</dbReference>
<dbReference type="SMART" id="SM00355">
    <property type="entry name" value="ZnF_C2H2"/>
    <property type="match status" value="2"/>
</dbReference>
<dbReference type="PROSITE" id="PS00028">
    <property type="entry name" value="ZINC_FINGER_C2H2_1"/>
    <property type="match status" value="2"/>
</dbReference>
<dbReference type="GO" id="GO:0008270">
    <property type="term" value="F:zinc ion binding"/>
    <property type="evidence" value="ECO:0007669"/>
    <property type="project" value="UniProtKB-KW"/>
</dbReference>
<dbReference type="InterPro" id="IPR013087">
    <property type="entry name" value="Znf_C2H2_type"/>
</dbReference>
<name>A0A6J8C465_MYTCO</name>
<evidence type="ECO:0000313" key="5">
    <source>
        <dbReference type="Proteomes" id="UP000507470"/>
    </source>
</evidence>